<dbReference type="RefSeq" id="WP_054582762.1">
    <property type="nucleotide sequence ID" value="NZ_LGUC01000001.1"/>
</dbReference>
<dbReference type="OrthoDB" id="312635at2157"/>
<protein>
    <submittedName>
        <fullName evidence="4">Aminoglycoside 3-N-acetyltransferase</fullName>
    </submittedName>
</protein>
<comment type="similarity">
    <text evidence="1">Belongs to the antibiotic N-acetyltransferase family.</text>
</comment>
<keyword evidence="2 4" id="KW-0808">Transferase</keyword>
<accession>A0A0P7FS72</accession>
<organism evidence="4 5">
    <name type="scientific">Halolamina pelagica</name>
    <dbReference type="NCBI Taxonomy" id="699431"/>
    <lineage>
        <taxon>Archaea</taxon>
        <taxon>Methanobacteriati</taxon>
        <taxon>Methanobacteriota</taxon>
        <taxon>Stenosarchaea group</taxon>
        <taxon>Halobacteria</taxon>
        <taxon>Halobacteriales</taxon>
        <taxon>Haloferacaceae</taxon>
    </lineage>
</organism>
<dbReference type="SUPFAM" id="SSF110710">
    <property type="entry name" value="TTHA0583/YokD-like"/>
    <property type="match status" value="1"/>
</dbReference>
<dbReference type="PATRIC" id="fig|699431.3.peg.203"/>
<evidence type="ECO:0000256" key="2">
    <source>
        <dbReference type="ARBA" id="ARBA00022679"/>
    </source>
</evidence>
<dbReference type="InterPro" id="IPR003679">
    <property type="entry name" value="Amioglycoside_AcTrfase"/>
</dbReference>
<evidence type="ECO:0000313" key="4">
    <source>
        <dbReference type="EMBL" id="KPN29474.1"/>
    </source>
</evidence>
<dbReference type="GO" id="GO:0008080">
    <property type="term" value="F:N-acetyltransferase activity"/>
    <property type="evidence" value="ECO:0007669"/>
    <property type="project" value="InterPro"/>
</dbReference>
<keyword evidence="3" id="KW-0012">Acyltransferase</keyword>
<dbReference type="PANTHER" id="PTHR11104:SF0">
    <property type="entry name" value="SPBETA PROPHAGE-DERIVED AMINOGLYCOSIDE N(3')-ACETYLTRANSFERASE-LIKE PROTEIN YOKD"/>
    <property type="match status" value="1"/>
</dbReference>
<evidence type="ECO:0000313" key="5">
    <source>
        <dbReference type="Proteomes" id="UP000050535"/>
    </source>
</evidence>
<evidence type="ECO:0000256" key="1">
    <source>
        <dbReference type="ARBA" id="ARBA00006383"/>
    </source>
</evidence>
<dbReference type="InterPro" id="IPR028345">
    <property type="entry name" value="Antibiotic_NAT-like"/>
</dbReference>
<dbReference type="STRING" id="699431.SY89_00187"/>
<reference evidence="5" key="1">
    <citation type="submission" date="2013-11" db="EMBL/GenBank/DDBJ databases">
        <authorList>
            <person name="Hoang H.T."/>
            <person name="Killian M.L."/>
            <person name="Madson D.M."/>
            <person name="Arruda P.H.E."/>
            <person name="Sun D."/>
            <person name="Schwartz K.J."/>
            <person name="Yoon K."/>
        </authorList>
    </citation>
    <scope>NUCLEOTIDE SEQUENCE [LARGE SCALE GENOMIC DNA]</scope>
    <source>
        <strain evidence="5">CDK2</strain>
    </source>
</reference>
<dbReference type="EMBL" id="LGUC01000001">
    <property type="protein sequence ID" value="KPN29474.1"/>
    <property type="molecule type" value="Genomic_DNA"/>
</dbReference>
<dbReference type="PANTHER" id="PTHR11104">
    <property type="entry name" value="AMINOGLYCOSIDE N3-ACETYLTRANSFERASE"/>
    <property type="match status" value="1"/>
</dbReference>
<dbReference type="Pfam" id="PF02522">
    <property type="entry name" value="Antibiotic_NAT"/>
    <property type="match status" value="1"/>
</dbReference>
<dbReference type="AlphaFoldDB" id="A0A0P7FS72"/>
<keyword evidence="5" id="KW-1185">Reference proteome</keyword>
<gene>
    <name evidence="4" type="ORF">SY89_00187</name>
</gene>
<comment type="caution">
    <text evidence="4">The sequence shown here is derived from an EMBL/GenBank/DDBJ whole genome shotgun (WGS) entry which is preliminary data.</text>
</comment>
<evidence type="ECO:0000256" key="3">
    <source>
        <dbReference type="ARBA" id="ARBA00023315"/>
    </source>
</evidence>
<proteinExistence type="inferred from homology"/>
<dbReference type="Proteomes" id="UP000050535">
    <property type="component" value="Unassembled WGS sequence"/>
</dbReference>
<name>A0A0P7FS72_9EURY</name>
<sequence>MDEHAAVDAVDDPVTVDRIAADLRDLGVDAGDTLIVHSALSELGWVAGGPQAVVDALQRVVTESGTIVMPTHSTQYSDPSVWTSPPVPDDWIPRIRESMPPFRPAVTPTRSMGAVAECFRDYPGTRRSQHPLYSFAAWGADAAAVVDAHSFANGMGEDSPLARVYERDGSVLLLGTDHATNTSLHLAEYRADIDADETTAGAPIQRDGDREWVEWTDIEHDNGDFPDIGAAFEAECSAAITAGEVGAATTKLVDQPALVDFAVEWMSEQR</sequence>
<dbReference type="GO" id="GO:0046677">
    <property type="term" value="P:response to antibiotic"/>
    <property type="evidence" value="ECO:0007669"/>
    <property type="project" value="InterPro"/>
</dbReference>